<feature type="non-terminal residue" evidence="2">
    <location>
        <position position="123"/>
    </location>
</feature>
<feature type="region of interest" description="Disordered" evidence="1">
    <location>
        <begin position="58"/>
        <end position="78"/>
    </location>
</feature>
<sequence>MDELQDAAEIYETVVPKADPTENDVKMRLAEIYEVLNEPRKALDSVAVMDSRYGRRTRKCRTDAPVDEQPTEMQTNNAPLIQDKALCSGIKRVTSNVQYRLSNAEVHKMEAEREKAALEGYRR</sequence>
<dbReference type="AlphaFoldDB" id="A0AAD7FP48"/>
<reference evidence="2" key="1">
    <citation type="submission" date="2023-03" db="EMBL/GenBank/DDBJ databases">
        <title>Massive genome expansion in bonnet fungi (Mycena s.s.) driven by repeated elements and novel gene families across ecological guilds.</title>
        <authorList>
            <consortium name="Lawrence Berkeley National Laboratory"/>
            <person name="Harder C.B."/>
            <person name="Miyauchi S."/>
            <person name="Viragh M."/>
            <person name="Kuo A."/>
            <person name="Thoen E."/>
            <person name="Andreopoulos B."/>
            <person name="Lu D."/>
            <person name="Skrede I."/>
            <person name="Drula E."/>
            <person name="Henrissat B."/>
            <person name="Morin E."/>
            <person name="Kohler A."/>
            <person name="Barry K."/>
            <person name="LaButti K."/>
            <person name="Morin E."/>
            <person name="Salamov A."/>
            <person name="Lipzen A."/>
            <person name="Mereny Z."/>
            <person name="Hegedus B."/>
            <person name="Baldrian P."/>
            <person name="Stursova M."/>
            <person name="Weitz H."/>
            <person name="Taylor A."/>
            <person name="Grigoriev I.V."/>
            <person name="Nagy L.G."/>
            <person name="Martin F."/>
            <person name="Kauserud H."/>
        </authorList>
    </citation>
    <scope>NUCLEOTIDE SEQUENCE</scope>
    <source>
        <strain evidence="2">9284</strain>
    </source>
</reference>
<dbReference type="EMBL" id="JARKIF010000007">
    <property type="protein sequence ID" value="KAJ7635254.1"/>
    <property type="molecule type" value="Genomic_DNA"/>
</dbReference>
<gene>
    <name evidence="2" type="ORF">FB45DRAFT_911116</name>
</gene>
<dbReference type="Proteomes" id="UP001221142">
    <property type="component" value="Unassembled WGS sequence"/>
</dbReference>
<evidence type="ECO:0000313" key="3">
    <source>
        <dbReference type="Proteomes" id="UP001221142"/>
    </source>
</evidence>
<evidence type="ECO:0000256" key="1">
    <source>
        <dbReference type="SAM" id="MobiDB-lite"/>
    </source>
</evidence>
<evidence type="ECO:0000313" key="2">
    <source>
        <dbReference type="EMBL" id="KAJ7635254.1"/>
    </source>
</evidence>
<accession>A0AAD7FP48</accession>
<name>A0AAD7FP48_9AGAR</name>
<organism evidence="2 3">
    <name type="scientific">Roridomyces roridus</name>
    <dbReference type="NCBI Taxonomy" id="1738132"/>
    <lineage>
        <taxon>Eukaryota</taxon>
        <taxon>Fungi</taxon>
        <taxon>Dikarya</taxon>
        <taxon>Basidiomycota</taxon>
        <taxon>Agaricomycotina</taxon>
        <taxon>Agaricomycetes</taxon>
        <taxon>Agaricomycetidae</taxon>
        <taxon>Agaricales</taxon>
        <taxon>Marasmiineae</taxon>
        <taxon>Mycenaceae</taxon>
        <taxon>Roridomyces</taxon>
    </lineage>
</organism>
<comment type="caution">
    <text evidence="2">The sequence shown here is derived from an EMBL/GenBank/DDBJ whole genome shotgun (WGS) entry which is preliminary data.</text>
</comment>
<keyword evidence="3" id="KW-1185">Reference proteome</keyword>
<proteinExistence type="predicted"/>
<protein>
    <submittedName>
        <fullName evidence="2">Uncharacterized protein</fullName>
    </submittedName>
</protein>